<feature type="transmembrane region" description="Helical" evidence="1">
    <location>
        <begin position="185"/>
        <end position="208"/>
    </location>
</feature>
<accession>A0A323TDZ2</accession>
<keyword evidence="1" id="KW-0472">Membrane</keyword>
<dbReference type="EMBL" id="PDOD01000002">
    <property type="protein sequence ID" value="PYZ93328.1"/>
    <property type="molecule type" value="Genomic_DNA"/>
</dbReference>
<protein>
    <submittedName>
        <fullName evidence="2">Uncharacterized protein</fullName>
    </submittedName>
</protein>
<sequence>MYVSLLIPLIIFYFTGLVEWIQMRMKQGVYYKNHWSISVLAFVGAGILFYIDRDIFIEYFTLQTAVIFIIIFSALIFIRGREHLVIYNTSKEQVEESLEKNFQFYHVTFSKDQKEDENPFDYLLPETNEKITFSWDESPMNDESKNTIHLKIKRKGRSSYLTEVLNETIDELREQNLGQGLTKRLTWHGSFLLAATLVFMSFFFVNLLA</sequence>
<feature type="transmembrane region" description="Helical" evidence="1">
    <location>
        <begin position="6"/>
        <end position="23"/>
    </location>
</feature>
<feature type="transmembrane region" description="Helical" evidence="1">
    <location>
        <begin position="35"/>
        <end position="51"/>
    </location>
</feature>
<organism evidence="2 3">
    <name type="scientific">Salipaludibacillus keqinensis</name>
    <dbReference type="NCBI Taxonomy" id="2045207"/>
    <lineage>
        <taxon>Bacteria</taxon>
        <taxon>Bacillati</taxon>
        <taxon>Bacillota</taxon>
        <taxon>Bacilli</taxon>
        <taxon>Bacillales</taxon>
        <taxon>Bacillaceae</taxon>
    </lineage>
</organism>
<gene>
    <name evidence="2" type="ORF">CR194_09040</name>
</gene>
<keyword evidence="1" id="KW-1133">Transmembrane helix</keyword>
<proteinExistence type="predicted"/>
<feature type="transmembrane region" description="Helical" evidence="1">
    <location>
        <begin position="57"/>
        <end position="78"/>
    </location>
</feature>
<dbReference type="AlphaFoldDB" id="A0A323TDZ2"/>
<dbReference type="Proteomes" id="UP000248214">
    <property type="component" value="Unassembled WGS sequence"/>
</dbReference>
<keyword evidence="3" id="KW-1185">Reference proteome</keyword>
<name>A0A323TDZ2_9BACI</name>
<comment type="caution">
    <text evidence="2">The sequence shown here is derived from an EMBL/GenBank/DDBJ whole genome shotgun (WGS) entry which is preliminary data.</text>
</comment>
<reference evidence="2 3" key="1">
    <citation type="submission" date="2017-10" db="EMBL/GenBank/DDBJ databases">
        <title>Bacillus sp. nov., a halophilic bacterium isolated from a Keqin Lake.</title>
        <authorList>
            <person name="Wang H."/>
        </authorList>
    </citation>
    <scope>NUCLEOTIDE SEQUENCE [LARGE SCALE GENOMIC DNA]</scope>
    <source>
        <strain evidence="2 3">KQ-12</strain>
    </source>
</reference>
<evidence type="ECO:0000313" key="2">
    <source>
        <dbReference type="EMBL" id="PYZ93328.1"/>
    </source>
</evidence>
<evidence type="ECO:0000256" key="1">
    <source>
        <dbReference type="SAM" id="Phobius"/>
    </source>
</evidence>
<evidence type="ECO:0000313" key="3">
    <source>
        <dbReference type="Proteomes" id="UP000248214"/>
    </source>
</evidence>
<keyword evidence="1" id="KW-0812">Transmembrane</keyword>